<keyword evidence="2" id="KW-1185">Reference proteome</keyword>
<accession>A0A9J5WPQ7</accession>
<reference evidence="1 2" key="1">
    <citation type="submission" date="2020-09" db="EMBL/GenBank/DDBJ databases">
        <title>De no assembly of potato wild relative species, Solanum commersonii.</title>
        <authorList>
            <person name="Cho K."/>
        </authorList>
    </citation>
    <scope>NUCLEOTIDE SEQUENCE [LARGE SCALE GENOMIC DNA]</scope>
    <source>
        <strain evidence="1">LZ3.2</strain>
        <tissue evidence="1">Leaf</tissue>
    </source>
</reference>
<dbReference type="AlphaFoldDB" id="A0A9J5WPQ7"/>
<gene>
    <name evidence="1" type="ORF">H5410_058089</name>
</gene>
<dbReference type="EMBL" id="JACXVP010000011">
    <property type="protein sequence ID" value="KAG5577955.1"/>
    <property type="molecule type" value="Genomic_DNA"/>
</dbReference>
<comment type="caution">
    <text evidence="1">The sequence shown here is derived from an EMBL/GenBank/DDBJ whole genome shotgun (WGS) entry which is preliminary data.</text>
</comment>
<proteinExistence type="predicted"/>
<dbReference type="Proteomes" id="UP000824120">
    <property type="component" value="Chromosome 11"/>
</dbReference>
<protein>
    <submittedName>
        <fullName evidence="1">Uncharacterized protein</fullName>
    </submittedName>
</protein>
<evidence type="ECO:0000313" key="2">
    <source>
        <dbReference type="Proteomes" id="UP000824120"/>
    </source>
</evidence>
<sequence length="98" mass="11233">MVSSDFFLSVQALIDRITYLYLCKVARGYVARTLQKCQWKTEKHTSRSCSSSLPETAIGDTSVHNRRDAGEYWKFFEGNIWGKFSAAFIAVITKNRDN</sequence>
<organism evidence="1 2">
    <name type="scientific">Solanum commersonii</name>
    <name type="common">Commerson's wild potato</name>
    <name type="synonym">Commerson's nightshade</name>
    <dbReference type="NCBI Taxonomy" id="4109"/>
    <lineage>
        <taxon>Eukaryota</taxon>
        <taxon>Viridiplantae</taxon>
        <taxon>Streptophyta</taxon>
        <taxon>Embryophyta</taxon>
        <taxon>Tracheophyta</taxon>
        <taxon>Spermatophyta</taxon>
        <taxon>Magnoliopsida</taxon>
        <taxon>eudicotyledons</taxon>
        <taxon>Gunneridae</taxon>
        <taxon>Pentapetalae</taxon>
        <taxon>asterids</taxon>
        <taxon>lamiids</taxon>
        <taxon>Solanales</taxon>
        <taxon>Solanaceae</taxon>
        <taxon>Solanoideae</taxon>
        <taxon>Solaneae</taxon>
        <taxon>Solanum</taxon>
    </lineage>
</organism>
<name>A0A9J5WPQ7_SOLCO</name>
<evidence type="ECO:0000313" key="1">
    <source>
        <dbReference type="EMBL" id="KAG5577955.1"/>
    </source>
</evidence>